<proteinExistence type="predicted"/>
<protein>
    <submittedName>
        <fullName evidence="2">Uncharacterized protein</fullName>
    </submittedName>
</protein>
<evidence type="ECO:0000313" key="2">
    <source>
        <dbReference type="EMBL" id="KAK2772791.1"/>
    </source>
</evidence>
<feature type="compositionally biased region" description="Low complexity" evidence="1">
    <location>
        <begin position="121"/>
        <end position="138"/>
    </location>
</feature>
<dbReference type="EMBL" id="VYYT01000063">
    <property type="protein sequence ID" value="KAK2772791.1"/>
    <property type="molecule type" value="Genomic_DNA"/>
</dbReference>
<evidence type="ECO:0000256" key="1">
    <source>
        <dbReference type="SAM" id="MobiDB-lite"/>
    </source>
</evidence>
<evidence type="ECO:0000313" key="3">
    <source>
        <dbReference type="Proteomes" id="UP001281614"/>
    </source>
</evidence>
<sequence>MGVVTASSSSTPTNASASSRCASKVCTALVAIQRYDNSVFTNSMLEKLGIYTTKDRDHPRWLPDASAIPSHPHLDCKTPDRNPALLRPPEKLPRNANRTALEWATHFSEMATVLARPITDASPPAAKPPADSSARPSPINWDNPVEQLLAKGEAHSDHKTWCWKATALLRANGEGPEGCRSVGCIAFDDSRDPLPEHVPYRRSELLCLVTLVCHAMSRTPMKNPIVATLLMFTSTTLRVLQMRINPNDRDGPNLYITTRDTLSLDNITSEVGYGDWLQVISWLRFRFVSHQAMPSEELFPKDEGSEARSDRGDVVRNHKQKAASITELDMLRSNDSHELMPGTRWRLAVAYKMIRPGIEAVLERSWSERFDFMRGIESAALLSESVVEYITLFQDFVQRYDNNDEDRDYNVDPL</sequence>
<keyword evidence="3" id="KW-1185">Reference proteome</keyword>
<feature type="region of interest" description="Disordered" evidence="1">
    <location>
        <begin position="65"/>
        <end position="91"/>
    </location>
</feature>
<name>A0AAE0DB07_COLKA</name>
<dbReference type="Proteomes" id="UP001281614">
    <property type="component" value="Unassembled WGS sequence"/>
</dbReference>
<accession>A0AAE0DB07</accession>
<gene>
    <name evidence="2" type="ORF">CKAH01_13793</name>
</gene>
<feature type="region of interest" description="Disordered" evidence="1">
    <location>
        <begin position="119"/>
        <end position="142"/>
    </location>
</feature>
<comment type="caution">
    <text evidence="2">The sequence shown here is derived from an EMBL/GenBank/DDBJ whole genome shotgun (WGS) entry which is preliminary data.</text>
</comment>
<dbReference type="AlphaFoldDB" id="A0AAE0DB07"/>
<organism evidence="2 3">
    <name type="scientific">Colletotrichum kahawae</name>
    <name type="common">Coffee berry disease fungus</name>
    <dbReference type="NCBI Taxonomy" id="34407"/>
    <lineage>
        <taxon>Eukaryota</taxon>
        <taxon>Fungi</taxon>
        <taxon>Dikarya</taxon>
        <taxon>Ascomycota</taxon>
        <taxon>Pezizomycotina</taxon>
        <taxon>Sordariomycetes</taxon>
        <taxon>Hypocreomycetidae</taxon>
        <taxon>Glomerellales</taxon>
        <taxon>Glomerellaceae</taxon>
        <taxon>Colletotrichum</taxon>
        <taxon>Colletotrichum gloeosporioides species complex</taxon>
    </lineage>
</organism>
<reference evidence="2" key="1">
    <citation type="submission" date="2023-02" db="EMBL/GenBank/DDBJ databases">
        <title>Colletotrichum kahawae CIFC_Que2 genome sequencing and assembly.</title>
        <authorList>
            <person name="Baroncelli R."/>
        </authorList>
    </citation>
    <scope>NUCLEOTIDE SEQUENCE</scope>
    <source>
        <strain evidence="2">CIFC_Que2</strain>
    </source>
</reference>